<keyword evidence="1 6" id="KW-0645">Protease</keyword>
<reference evidence="11 12" key="1">
    <citation type="submission" date="2019-04" db="EMBL/GenBank/DDBJ databases">
        <title>Microbes associate with the intestines of laboratory mice.</title>
        <authorList>
            <person name="Navarre W."/>
            <person name="Wong E."/>
            <person name="Huang K.C."/>
            <person name="Tropini C."/>
            <person name="Ng K."/>
            <person name="Yu B."/>
        </authorList>
    </citation>
    <scope>NUCLEOTIDE SEQUENCE [LARGE SCALE GENOMIC DNA]</scope>
    <source>
        <strain evidence="11 12">NM83_B4-11</strain>
    </source>
</reference>
<evidence type="ECO:0000256" key="3">
    <source>
        <dbReference type="ARBA" id="ARBA00022801"/>
    </source>
</evidence>
<dbReference type="EMBL" id="SSTI01000003">
    <property type="protein sequence ID" value="THG41094.1"/>
    <property type="molecule type" value="Genomic_DNA"/>
</dbReference>
<comment type="cofactor">
    <cofactor evidence="6">
        <name>Zn(2+)</name>
        <dbReference type="ChEBI" id="CHEBI:29105"/>
    </cofactor>
    <text evidence="6">Binds 1 zinc ion per subunit.</text>
</comment>
<keyword evidence="3 6" id="KW-0378">Hydrolase</keyword>
<dbReference type="Proteomes" id="UP000308038">
    <property type="component" value="Unassembled WGS sequence"/>
</dbReference>
<dbReference type="CDD" id="cd07343">
    <property type="entry name" value="M48A_Zmpste24p_like"/>
    <property type="match status" value="1"/>
</dbReference>
<keyword evidence="7" id="KW-0812">Transmembrane</keyword>
<evidence type="ECO:0000256" key="8">
    <source>
        <dbReference type="SAM" id="SignalP"/>
    </source>
</evidence>
<evidence type="ECO:0000256" key="7">
    <source>
        <dbReference type="SAM" id="Phobius"/>
    </source>
</evidence>
<evidence type="ECO:0000259" key="10">
    <source>
        <dbReference type="Pfam" id="PF16491"/>
    </source>
</evidence>
<gene>
    <name evidence="11" type="ORF">E5988_05845</name>
</gene>
<evidence type="ECO:0000256" key="1">
    <source>
        <dbReference type="ARBA" id="ARBA00022670"/>
    </source>
</evidence>
<keyword evidence="2" id="KW-0479">Metal-binding</keyword>
<feature type="domain" description="CAAX prenyl protease 1 N-terminal" evidence="10">
    <location>
        <begin position="49"/>
        <end position="201"/>
    </location>
</feature>
<comment type="similarity">
    <text evidence="6">Belongs to the peptidase M48 family.</text>
</comment>
<feature type="transmembrane region" description="Helical" evidence="7">
    <location>
        <begin position="143"/>
        <end position="165"/>
    </location>
</feature>
<accession>A0ABY2QJT4</accession>
<evidence type="ECO:0000259" key="9">
    <source>
        <dbReference type="Pfam" id="PF01435"/>
    </source>
</evidence>
<proteinExistence type="inferred from homology"/>
<dbReference type="InterPro" id="IPR027057">
    <property type="entry name" value="CAXX_Prtase_1"/>
</dbReference>
<feature type="transmembrane region" description="Helical" evidence="7">
    <location>
        <begin position="284"/>
        <end position="306"/>
    </location>
</feature>
<evidence type="ECO:0000313" key="12">
    <source>
        <dbReference type="Proteomes" id="UP000308038"/>
    </source>
</evidence>
<feature type="domain" description="Peptidase M48" evidence="9">
    <location>
        <begin position="209"/>
        <end position="404"/>
    </location>
</feature>
<feature type="transmembrane region" description="Helical" evidence="7">
    <location>
        <begin position="327"/>
        <end position="345"/>
    </location>
</feature>
<dbReference type="Gene3D" id="3.30.2010.10">
    <property type="entry name" value="Metalloproteases ('zincins'), catalytic domain"/>
    <property type="match status" value="1"/>
</dbReference>
<keyword evidence="7" id="KW-1133">Transmembrane helix</keyword>
<dbReference type="Pfam" id="PF16491">
    <property type="entry name" value="Peptidase_M48_N"/>
    <property type="match status" value="1"/>
</dbReference>
<dbReference type="InterPro" id="IPR001915">
    <property type="entry name" value="Peptidase_M48"/>
</dbReference>
<keyword evidence="4 6" id="KW-0862">Zinc</keyword>
<evidence type="ECO:0000256" key="6">
    <source>
        <dbReference type="RuleBase" id="RU003983"/>
    </source>
</evidence>
<keyword evidence="12" id="KW-1185">Reference proteome</keyword>
<feature type="chain" id="PRO_5047389548" evidence="8">
    <location>
        <begin position="23"/>
        <end position="426"/>
    </location>
</feature>
<organism evidence="11 12">
    <name type="scientific">Sphingomonas olei</name>
    <dbReference type="NCBI Taxonomy" id="1886787"/>
    <lineage>
        <taxon>Bacteria</taxon>
        <taxon>Pseudomonadati</taxon>
        <taxon>Pseudomonadota</taxon>
        <taxon>Alphaproteobacteria</taxon>
        <taxon>Sphingomonadales</taxon>
        <taxon>Sphingomonadaceae</taxon>
        <taxon>Sphingomonas</taxon>
    </lineage>
</organism>
<sequence>MRKVIGAALLGAAALLPAIAQGQGANPGFDVDAATRAYLDLLQGPARAKSDAYFEGGYWLILWNAVVAVLVYGALLPSGFSARMRDLAEQRVRRTWLVPGLYGVLFTLVSFLLFLPWTIYTGFVREAQYDLMSQTFGAWLIDQLKMLGVSLVVNALLFTAIYAVIRRFRRGWWAVGTAVMISFLTIGLLLGPVFIEPLFNRYTEMPAGPLRDRIVAMAEAHHIPADHIYVADASRQTKRISANVAGLGPTIRIALNDNLLNRTSPDEVAAVMGHEMGHYVLGHIWRLLLWFALAVLVIFFALSRLAPRLIARHPRWGVRDVADPAGAPLLLAITSVLVALATPYISTVTRLSESEADRFGLDAARAPDGFATAAIRLSEYRKLEPGPIEEFLFFDHPSGATRVRMSMQWKKDNVPGATMVTPTLAK</sequence>
<dbReference type="RefSeq" id="WP_136451039.1">
    <property type="nucleotide sequence ID" value="NZ_SSTI01000003.1"/>
</dbReference>
<dbReference type="PANTHER" id="PTHR10120">
    <property type="entry name" value="CAAX PRENYL PROTEASE 1"/>
    <property type="match status" value="1"/>
</dbReference>
<keyword evidence="5 6" id="KW-0482">Metalloprotease</keyword>
<evidence type="ECO:0000313" key="11">
    <source>
        <dbReference type="EMBL" id="THG41094.1"/>
    </source>
</evidence>
<evidence type="ECO:0000256" key="4">
    <source>
        <dbReference type="ARBA" id="ARBA00022833"/>
    </source>
</evidence>
<evidence type="ECO:0000256" key="2">
    <source>
        <dbReference type="ARBA" id="ARBA00022723"/>
    </source>
</evidence>
<dbReference type="InterPro" id="IPR032456">
    <property type="entry name" value="Peptidase_M48_N"/>
</dbReference>
<keyword evidence="8" id="KW-0732">Signal</keyword>
<dbReference type="Pfam" id="PF01435">
    <property type="entry name" value="Peptidase_M48"/>
    <property type="match status" value="1"/>
</dbReference>
<name>A0ABY2QJT4_9SPHN</name>
<protein>
    <submittedName>
        <fullName evidence="11">M48 family metallopeptidase</fullName>
    </submittedName>
</protein>
<feature type="signal peptide" evidence="8">
    <location>
        <begin position="1"/>
        <end position="22"/>
    </location>
</feature>
<evidence type="ECO:0000256" key="5">
    <source>
        <dbReference type="ARBA" id="ARBA00023049"/>
    </source>
</evidence>
<comment type="caution">
    <text evidence="11">The sequence shown here is derived from an EMBL/GenBank/DDBJ whole genome shotgun (WGS) entry which is preliminary data.</text>
</comment>
<feature type="transmembrane region" description="Helical" evidence="7">
    <location>
        <begin position="172"/>
        <end position="195"/>
    </location>
</feature>
<keyword evidence="7" id="KW-0472">Membrane</keyword>
<feature type="transmembrane region" description="Helical" evidence="7">
    <location>
        <begin position="96"/>
        <end position="123"/>
    </location>
</feature>
<feature type="transmembrane region" description="Helical" evidence="7">
    <location>
        <begin position="57"/>
        <end position="75"/>
    </location>
</feature>